<dbReference type="OrthoDB" id="185373at2759"/>
<dbReference type="InterPro" id="IPR011990">
    <property type="entry name" value="TPR-like_helical_dom_sf"/>
</dbReference>
<organism evidence="3 4">
    <name type="scientific">Aquilegia coerulea</name>
    <name type="common">Rocky mountain columbine</name>
    <dbReference type="NCBI Taxonomy" id="218851"/>
    <lineage>
        <taxon>Eukaryota</taxon>
        <taxon>Viridiplantae</taxon>
        <taxon>Streptophyta</taxon>
        <taxon>Embryophyta</taxon>
        <taxon>Tracheophyta</taxon>
        <taxon>Spermatophyta</taxon>
        <taxon>Magnoliopsida</taxon>
        <taxon>Ranunculales</taxon>
        <taxon>Ranunculaceae</taxon>
        <taxon>Thalictroideae</taxon>
        <taxon>Aquilegia</taxon>
    </lineage>
</organism>
<keyword evidence="4" id="KW-1185">Reference proteome</keyword>
<dbReference type="InParanoid" id="A0A2G5CPT9"/>
<evidence type="ECO:0008006" key="5">
    <source>
        <dbReference type="Google" id="ProtNLM"/>
    </source>
</evidence>
<dbReference type="InterPro" id="IPR002885">
    <property type="entry name" value="PPR_rpt"/>
</dbReference>
<dbReference type="InterPro" id="IPR046848">
    <property type="entry name" value="E_motif"/>
</dbReference>
<dbReference type="FunFam" id="1.25.40.10:FF:000090">
    <property type="entry name" value="Pentatricopeptide repeat-containing protein, chloroplastic"/>
    <property type="match status" value="1"/>
</dbReference>
<feature type="repeat" description="PPR" evidence="2">
    <location>
        <begin position="444"/>
        <end position="478"/>
    </location>
</feature>
<dbReference type="SUPFAM" id="SSF48452">
    <property type="entry name" value="TPR-like"/>
    <property type="match status" value="1"/>
</dbReference>
<dbReference type="PANTHER" id="PTHR47926:SF472">
    <property type="entry name" value="REPEAT (PPR) SUPERFAMILY PROTEIN, PUTATIVE-RELATED"/>
    <property type="match status" value="1"/>
</dbReference>
<feature type="repeat" description="PPR" evidence="2">
    <location>
        <begin position="479"/>
        <end position="514"/>
    </location>
</feature>
<evidence type="ECO:0000256" key="1">
    <source>
        <dbReference type="ARBA" id="ARBA00022737"/>
    </source>
</evidence>
<feature type="repeat" description="PPR" evidence="2">
    <location>
        <begin position="281"/>
        <end position="315"/>
    </location>
</feature>
<dbReference type="Proteomes" id="UP000230069">
    <property type="component" value="Unassembled WGS sequence"/>
</dbReference>
<feature type="repeat" description="PPR" evidence="2">
    <location>
        <begin position="343"/>
        <end position="377"/>
    </location>
</feature>
<keyword evidence="1" id="KW-0677">Repeat</keyword>
<dbReference type="STRING" id="218851.A0A2G5CPT9"/>
<dbReference type="PROSITE" id="PS51375">
    <property type="entry name" value="PPR"/>
    <property type="match status" value="6"/>
</dbReference>
<dbReference type="Gene3D" id="1.25.40.10">
    <property type="entry name" value="Tetratricopeptide repeat domain"/>
    <property type="match status" value="5"/>
</dbReference>
<evidence type="ECO:0000256" key="2">
    <source>
        <dbReference type="PROSITE-ProRule" id="PRU00708"/>
    </source>
</evidence>
<dbReference type="NCBIfam" id="TIGR00756">
    <property type="entry name" value="PPR"/>
    <property type="match status" value="7"/>
</dbReference>
<dbReference type="Pfam" id="PF13041">
    <property type="entry name" value="PPR_2"/>
    <property type="match status" value="1"/>
</dbReference>
<evidence type="ECO:0000313" key="3">
    <source>
        <dbReference type="EMBL" id="PIA33200.1"/>
    </source>
</evidence>
<name>A0A2G5CPT9_AQUCA</name>
<gene>
    <name evidence="3" type="ORF">AQUCO_04200150v1</name>
</gene>
<feature type="repeat" description="PPR" evidence="2">
    <location>
        <begin position="210"/>
        <end position="245"/>
    </location>
</feature>
<dbReference type="EMBL" id="KZ305059">
    <property type="protein sequence ID" value="PIA33200.1"/>
    <property type="molecule type" value="Genomic_DNA"/>
</dbReference>
<proteinExistence type="predicted"/>
<dbReference type="FunCoup" id="A0A2G5CPT9">
    <property type="interactions" value="893"/>
</dbReference>
<accession>A0A2G5CPT9</accession>
<reference evidence="3 4" key="1">
    <citation type="submission" date="2017-09" db="EMBL/GenBank/DDBJ databases">
        <title>WGS assembly of Aquilegia coerulea Goldsmith.</title>
        <authorList>
            <person name="Hodges S."/>
            <person name="Kramer E."/>
            <person name="Nordborg M."/>
            <person name="Tomkins J."/>
            <person name="Borevitz J."/>
            <person name="Derieg N."/>
            <person name="Yan J."/>
            <person name="Mihaltcheva S."/>
            <person name="Hayes R.D."/>
            <person name="Rokhsar D."/>
        </authorList>
    </citation>
    <scope>NUCLEOTIDE SEQUENCE [LARGE SCALE GENOMIC DNA]</scope>
    <source>
        <strain evidence="4">cv. Goldsmith</strain>
    </source>
</reference>
<dbReference type="GO" id="GO:0003723">
    <property type="term" value="F:RNA binding"/>
    <property type="evidence" value="ECO:0007669"/>
    <property type="project" value="InterPro"/>
</dbReference>
<dbReference type="GO" id="GO:0009451">
    <property type="term" value="P:RNA modification"/>
    <property type="evidence" value="ECO:0007669"/>
    <property type="project" value="InterPro"/>
</dbReference>
<evidence type="ECO:0000313" key="4">
    <source>
        <dbReference type="Proteomes" id="UP000230069"/>
    </source>
</evidence>
<dbReference type="AlphaFoldDB" id="A0A2G5CPT9"/>
<dbReference type="PANTHER" id="PTHR47926">
    <property type="entry name" value="PENTATRICOPEPTIDE REPEAT-CONTAINING PROTEIN"/>
    <property type="match status" value="1"/>
</dbReference>
<dbReference type="Pfam" id="PF20431">
    <property type="entry name" value="E_motif"/>
    <property type="match status" value="1"/>
</dbReference>
<sequence>MKIAVAAAVTRTTQQQKVQITNAFATLYHQFNGLLDCRVCGHLLQQCTNHRLTRQGKQIHAHIVLNSVNPDNFLASKLLSFYSKTGNLVEARKVFDQIPHKNIFSWNAMFIAYSLHEQHNETLNLFSSLVKVHIDEYAPPKPDNFSITCVLKALSTLFPDSKIAKVIHGFGLRHGYLCDIFVVNALVTFYAKCGDLGFARRLFDSASEKDIVSWNSMIAAYSHGGLYGECLDLYREMVGSTGLIPDGLTMVSVLQACAQSNNLAFGSKVHRYIIENNIKVDPAVCNTIIGLYAKCGNLDYARELFDEMEIRDDVSYSSMISGYMNHGFVDKAMELFHKLQVPALSTWNAALSGLVQNNFHDGIPELLREMQAKGCRPNSVTLSSVLPTFSHFSHLKAGQQIHCYAIRNNYGGNIYVASALIDLYGKTGFLHAAHWLFKECRTKSVIIWTSIISSYAAHGDADAALTLFTDMLTCGVKPDPVTFTAVLSACAHAGLVDTAYKIFEAMFPVYGIIPSLEHYACIVGVLSRAGKLYEAKNFILKMSVEPSAKVWGALLNGVSVSGDVELGKFVCDRLFEIEPNNSWNYIILANLYSRAGRWDEAERVRDKMRNMGVKKISGCSWIETSGGLLSFIAGDVSSRKIEDIDEVLELLVQMMREEGYVATIEMDEESVFCTESA</sequence>
<dbReference type="Pfam" id="PF01535">
    <property type="entry name" value="PPR"/>
    <property type="match status" value="6"/>
</dbReference>
<feature type="repeat" description="PPR" evidence="2">
    <location>
        <begin position="581"/>
        <end position="615"/>
    </location>
</feature>
<dbReference type="FunFam" id="1.25.40.10:FF:000396">
    <property type="entry name" value="Pentatricopeptide repeat-containing protein At2g36730"/>
    <property type="match status" value="1"/>
</dbReference>
<protein>
    <recommendedName>
        <fullName evidence="5">Pentatricopeptide repeat-containing protein</fullName>
    </recommendedName>
</protein>
<dbReference type="InterPro" id="IPR046960">
    <property type="entry name" value="PPR_At4g14850-like_plant"/>
</dbReference>